<dbReference type="EMBL" id="BOMP01000143">
    <property type="protein sequence ID" value="GIE44858.1"/>
    <property type="molecule type" value="Genomic_DNA"/>
</dbReference>
<dbReference type="Proteomes" id="UP000590511">
    <property type="component" value="Unassembled WGS sequence"/>
</dbReference>
<dbReference type="AlphaFoldDB" id="A0A7W7HLC8"/>
<organism evidence="2 3">
    <name type="scientific">Actinoplanes lobatus</name>
    <dbReference type="NCBI Taxonomy" id="113568"/>
    <lineage>
        <taxon>Bacteria</taxon>
        <taxon>Bacillati</taxon>
        <taxon>Actinomycetota</taxon>
        <taxon>Actinomycetes</taxon>
        <taxon>Micromonosporales</taxon>
        <taxon>Micromonosporaceae</taxon>
        <taxon>Actinoplanes</taxon>
    </lineage>
</organism>
<protein>
    <submittedName>
        <fullName evidence="2">G3E family GTPase</fullName>
    </submittedName>
</protein>
<evidence type="ECO:0000313" key="1">
    <source>
        <dbReference type="EMBL" id="GIE44858.1"/>
    </source>
</evidence>
<comment type="caution">
    <text evidence="2">The sequence shown here is derived from an EMBL/GenBank/DDBJ whole genome shotgun (WGS) entry which is preliminary data.</text>
</comment>
<sequence>MAAAETAPGWVAELNGEHIPETIEYGINSLLFRAAEPFHPQRLWDFLDTAVTQACNGPFGDDREPR</sequence>
<evidence type="ECO:0000313" key="2">
    <source>
        <dbReference type="EMBL" id="MBB4752560.1"/>
    </source>
</evidence>
<dbReference type="EMBL" id="JACHNC010000001">
    <property type="protein sequence ID" value="MBB4752560.1"/>
    <property type="molecule type" value="Genomic_DNA"/>
</dbReference>
<proteinExistence type="predicted"/>
<dbReference type="Proteomes" id="UP000631312">
    <property type="component" value="Unassembled WGS sequence"/>
</dbReference>
<name>A0A7W7HLC8_9ACTN</name>
<dbReference type="PANTHER" id="PTHR43603">
    <property type="entry name" value="COBW DOMAIN-CONTAINING PROTEIN DDB_G0274527"/>
    <property type="match status" value="1"/>
</dbReference>
<gene>
    <name evidence="1" type="ORF">Alo02nite_77560</name>
    <name evidence="2" type="ORF">BJ964_006721</name>
</gene>
<keyword evidence="4" id="KW-1185">Reference proteome</keyword>
<evidence type="ECO:0000313" key="3">
    <source>
        <dbReference type="Proteomes" id="UP000590511"/>
    </source>
</evidence>
<dbReference type="PANTHER" id="PTHR43603:SF1">
    <property type="entry name" value="ZINC-REGULATED GTPASE METALLOPROTEIN ACTIVATOR 1"/>
    <property type="match status" value="1"/>
</dbReference>
<dbReference type="InterPro" id="IPR051927">
    <property type="entry name" value="Zn_Chap_cDPG_Synth"/>
</dbReference>
<accession>A0A7W7HLC8</accession>
<evidence type="ECO:0000313" key="4">
    <source>
        <dbReference type="Proteomes" id="UP000631312"/>
    </source>
</evidence>
<reference evidence="1 4" key="2">
    <citation type="submission" date="2021-01" db="EMBL/GenBank/DDBJ databases">
        <title>Whole genome shotgun sequence of Actinoplanes lobatus NBRC 12513.</title>
        <authorList>
            <person name="Komaki H."/>
            <person name="Tamura T."/>
        </authorList>
    </citation>
    <scope>NUCLEOTIDE SEQUENCE [LARGE SCALE GENOMIC DNA]</scope>
    <source>
        <strain evidence="1 4">NBRC 12513</strain>
    </source>
</reference>
<reference evidence="2 3" key="1">
    <citation type="submission" date="2020-08" db="EMBL/GenBank/DDBJ databases">
        <title>Sequencing the genomes of 1000 actinobacteria strains.</title>
        <authorList>
            <person name="Klenk H.-P."/>
        </authorList>
    </citation>
    <scope>NUCLEOTIDE SEQUENCE [LARGE SCALE GENOMIC DNA]</scope>
    <source>
        <strain evidence="2 3">DSM 43150</strain>
    </source>
</reference>